<accession>A0ABY8G6J5</accession>
<sequence length="283" mass="33570">MVIHLNYPRLELNDLELLERIVEERQRGKHQAYFNRIKEAWRMRVLKYIEIGGNSEFIEVWEEMSDPSVHGRFKNLYLSPGEQSVQKPLLENLRNRELDYCPACGEDGTPNTLDHYLPKDIFPEFSVTLVNLFPMCDICQGAKGVKINDDEGNRFFIHPYFDDFIEQQVLVLDIHEPFNAPTSIELYPHPDIDRELQKLISRHITELEIPARYNRYFKSNYLRLLRLVGKIRRKGLNVREQLENFRDMALEKSINSWGYIFYDGVLRNENLMEYLSNEVLPMV</sequence>
<gene>
    <name evidence="1" type="ORF">O1Q98_18685</name>
</gene>
<dbReference type="Proteomes" id="UP001219630">
    <property type="component" value="Chromosome"/>
</dbReference>
<evidence type="ECO:0000313" key="1">
    <source>
        <dbReference type="EMBL" id="WFN55580.1"/>
    </source>
</evidence>
<reference evidence="1 2" key="1">
    <citation type="submission" date="2022-12" db="EMBL/GenBank/DDBJ databases">
        <title>Complete genome sequencing of Dickeya lacustris type strain LMG30899.</title>
        <authorList>
            <person name="Dobhal S."/>
            <person name="Arizala D."/>
            <person name="Arif M."/>
        </authorList>
    </citation>
    <scope>NUCLEOTIDE SEQUENCE [LARGE SCALE GENOMIC DNA]</scope>
    <source>
        <strain evidence="1 2">LMG30899</strain>
    </source>
</reference>
<organism evidence="1 2">
    <name type="scientific">Dickeya lacustris</name>
    <dbReference type="NCBI Taxonomy" id="2259638"/>
    <lineage>
        <taxon>Bacteria</taxon>
        <taxon>Pseudomonadati</taxon>
        <taxon>Pseudomonadota</taxon>
        <taxon>Gammaproteobacteria</taxon>
        <taxon>Enterobacterales</taxon>
        <taxon>Pectobacteriaceae</taxon>
        <taxon>Dickeya</taxon>
    </lineage>
</organism>
<dbReference type="EMBL" id="CP114280">
    <property type="protein sequence ID" value="WFN55580.1"/>
    <property type="molecule type" value="Genomic_DNA"/>
</dbReference>
<protein>
    <recommendedName>
        <fullName evidence="3">HNH endonuclease</fullName>
    </recommendedName>
</protein>
<proteinExistence type="predicted"/>
<evidence type="ECO:0000313" key="2">
    <source>
        <dbReference type="Proteomes" id="UP001219630"/>
    </source>
</evidence>
<evidence type="ECO:0008006" key="3">
    <source>
        <dbReference type="Google" id="ProtNLM"/>
    </source>
</evidence>
<keyword evidence="2" id="KW-1185">Reference proteome</keyword>
<name>A0ABY8G6J5_9GAMM</name>
<dbReference type="RefSeq" id="WP_205744273.1">
    <property type="nucleotide sequence ID" value="NZ_CP114280.1"/>
</dbReference>